<organism evidence="2">
    <name type="scientific">Absidia glauca</name>
    <name type="common">Pin mould</name>
    <dbReference type="NCBI Taxonomy" id="4829"/>
    <lineage>
        <taxon>Eukaryota</taxon>
        <taxon>Fungi</taxon>
        <taxon>Fungi incertae sedis</taxon>
        <taxon>Mucoromycota</taxon>
        <taxon>Mucoromycotina</taxon>
        <taxon>Mucoromycetes</taxon>
        <taxon>Mucorales</taxon>
        <taxon>Cunninghamellaceae</taxon>
        <taxon>Absidia</taxon>
    </lineage>
</organism>
<accession>A0A163MR51</accession>
<evidence type="ECO:0000313" key="3">
    <source>
        <dbReference type="Proteomes" id="UP000078561"/>
    </source>
</evidence>
<keyword evidence="3" id="KW-1185">Reference proteome</keyword>
<dbReference type="EMBL" id="LT554852">
    <property type="protein sequence ID" value="SAM07751.1"/>
    <property type="molecule type" value="Genomic_DNA"/>
</dbReference>
<name>A0A163MR51_ABSGL</name>
<evidence type="ECO:0000256" key="1">
    <source>
        <dbReference type="SAM" id="MobiDB-lite"/>
    </source>
</evidence>
<dbReference type="InParanoid" id="A0A163MR51"/>
<feature type="compositionally biased region" description="Basic and acidic residues" evidence="1">
    <location>
        <begin position="58"/>
        <end position="70"/>
    </location>
</feature>
<dbReference type="OrthoDB" id="2405292at2759"/>
<sequence>MAVSNTPKAVIKGWTALAIGALGAYMISKAYTNHRLQQYTATGSVTNSNSPNVEQPSNDERPPQDGDKPLRRSVQRSL</sequence>
<dbReference type="OMA" id="NSPNVEQ"/>
<gene>
    <name evidence="2" type="primary">ABSGL_13408.1 scaffold 14161</name>
</gene>
<dbReference type="AlphaFoldDB" id="A0A163MR51"/>
<feature type="region of interest" description="Disordered" evidence="1">
    <location>
        <begin position="42"/>
        <end position="78"/>
    </location>
</feature>
<protein>
    <submittedName>
        <fullName evidence="2">Uncharacterized protein</fullName>
    </submittedName>
</protein>
<dbReference type="Proteomes" id="UP000078561">
    <property type="component" value="Unassembled WGS sequence"/>
</dbReference>
<reference evidence="2" key="1">
    <citation type="submission" date="2016-04" db="EMBL/GenBank/DDBJ databases">
        <authorList>
            <person name="Evans L.H."/>
            <person name="Alamgir A."/>
            <person name="Owens N."/>
            <person name="Weber N.D."/>
            <person name="Virtaneva K."/>
            <person name="Barbian K."/>
            <person name="Babar A."/>
            <person name="Rosenke K."/>
        </authorList>
    </citation>
    <scope>NUCLEOTIDE SEQUENCE [LARGE SCALE GENOMIC DNA]</scope>
    <source>
        <strain evidence="2">CBS 101.48</strain>
    </source>
</reference>
<proteinExistence type="predicted"/>
<evidence type="ECO:0000313" key="2">
    <source>
        <dbReference type="EMBL" id="SAM07751.1"/>
    </source>
</evidence>
<feature type="compositionally biased region" description="Polar residues" evidence="1">
    <location>
        <begin position="42"/>
        <end position="56"/>
    </location>
</feature>